<evidence type="ECO:0000313" key="3">
    <source>
        <dbReference type="Proteomes" id="UP001057427"/>
    </source>
</evidence>
<feature type="transmembrane region" description="Helical" evidence="1">
    <location>
        <begin position="12"/>
        <end position="43"/>
    </location>
</feature>
<gene>
    <name evidence="2" type="ORF">BAJUN_02080</name>
</gene>
<keyword evidence="3" id="KW-1185">Reference proteome</keyword>
<accession>A0A9E7SRN7</accession>
<dbReference type="EMBL" id="ON529858">
    <property type="protein sequence ID" value="UTC29838.1"/>
    <property type="molecule type" value="Genomic_DNA"/>
</dbReference>
<sequence>MISWPKGSWEAIAFFGTAGLLAVGAAIGFMLFALVYGLGALLFLHDFSFSWVAAGIGAGLGSLPGLLLTFTFLRSGLR</sequence>
<organism evidence="2 3">
    <name type="scientific">Brevundimonas phage vB_BgoS-Bajun</name>
    <dbReference type="NCBI Taxonomy" id="2948594"/>
    <lineage>
        <taxon>Viruses</taxon>
        <taxon>Duplodnaviria</taxon>
        <taxon>Heunggongvirae</taxon>
        <taxon>Uroviricota</taxon>
        <taxon>Caudoviricetes</taxon>
        <taxon>Dolichocephalovirinae</taxon>
    </lineage>
</organism>
<dbReference type="Proteomes" id="UP001057427">
    <property type="component" value="Segment"/>
</dbReference>
<reference evidence="2" key="1">
    <citation type="submission" date="2022-05" db="EMBL/GenBank/DDBJ databases">
        <authorList>
            <person name="Friedrich I."/>
            <person name="Poehlein A."/>
            <person name="Schneider D."/>
            <person name="Hertel R."/>
            <person name="Daniel R."/>
        </authorList>
    </citation>
    <scope>NUCLEOTIDE SEQUENCE</scope>
</reference>
<feature type="transmembrane region" description="Helical" evidence="1">
    <location>
        <begin position="49"/>
        <end position="73"/>
    </location>
</feature>
<evidence type="ECO:0000256" key="1">
    <source>
        <dbReference type="SAM" id="Phobius"/>
    </source>
</evidence>
<proteinExistence type="predicted"/>
<protein>
    <submittedName>
        <fullName evidence="2">Uncharacterized protein</fullName>
    </submittedName>
</protein>
<evidence type="ECO:0000313" key="2">
    <source>
        <dbReference type="EMBL" id="UTC29838.1"/>
    </source>
</evidence>
<keyword evidence="1" id="KW-0812">Transmembrane</keyword>
<keyword evidence="1" id="KW-1133">Transmembrane helix</keyword>
<name>A0A9E7SRN7_9CAUD</name>
<keyword evidence="1" id="KW-0472">Membrane</keyword>